<evidence type="ECO:0000313" key="1">
    <source>
        <dbReference type="EMBL" id="KAK8866841.1"/>
    </source>
</evidence>
<gene>
    <name evidence="1" type="ORF">M9Y10_009809</name>
</gene>
<comment type="caution">
    <text evidence="1">The sequence shown here is derived from an EMBL/GenBank/DDBJ whole genome shotgun (WGS) entry which is preliminary data.</text>
</comment>
<protein>
    <submittedName>
        <fullName evidence="1">Uncharacterized protein</fullName>
    </submittedName>
</protein>
<proteinExistence type="predicted"/>
<reference evidence="1 2" key="1">
    <citation type="submission" date="2024-04" db="EMBL/GenBank/DDBJ databases">
        <title>Tritrichomonas musculus Genome.</title>
        <authorList>
            <person name="Alves-Ferreira E."/>
            <person name="Grigg M."/>
            <person name="Lorenzi H."/>
            <person name="Galac M."/>
        </authorList>
    </citation>
    <scope>NUCLEOTIDE SEQUENCE [LARGE SCALE GENOMIC DNA]</scope>
    <source>
        <strain evidence="1 2">EAF2021</strain>
    </source>
</reference>
<evidence type="ECO:0000313" key="2">
    <source>
        <dbReference type="Proteomes" id="UP001470230"/>
    </source>
</evidence>
<organism evidence="1 2">
    <name type="scientific">Tritrichomonas musculus</name>
    <dbReference type="NCBI Taxonomy" id="1915356"/>
    <lineage>
        <taxon>Eukaryota</taxon>
        <taxon>Metamonada</taxon>
        <taxon>Parabasalia</taxon>
        <taxon>Tritrichomonadida</taxon>
        <taxon>Tritrichomonadidae</taxon>
        <taxon>Tritrichomonas</taxon>
    </lineage>
</organism>
<name>A0ABR2IPK0_9EUKA</name>
<sequence>MDLLSIINALIILSIIDKLLISIKPTLEFKSNSVIVLFKKSNVNNLICVSLVNEFKRVQDLFSHIPRNELDFIEIDCSKEPSKCIRFQVYGVPQIHAYTLKKFQNQLSKINSTVNNHDFQSPSCKDNEDRNDKNSNLISKEKIKISFYNFIRLLNKIFPISFLDYYTNIFNREKIIVMNNTAEKVAFFISNISFGTLFPNTKKYTLTPERSPRQISRLIFHKYKCSISTFYQHIIPMNVRGFYDDILLNETFKKKFSLSNQLETSFVNALLYRTEIKERYNISRFPMIAFEYMGSRNIVNTSISIEYMKKVLKHTCRSSSLPSPFPNKRRKK</sequence>
<dbReference type="EMBL" id="JAPFFF010000015">
    <property type="protein sequence ID" value="KAK8866841.1"/>
    <property type="molecule type" value="Genomic_DNA"/>
</dbReference>
<keyword evidence="2" id="KW-1185">Reference proteome</keyword>
<dbReference type="Proteomes" id="UP001470230">
    <property type="component" value="Unassembled WGS sequence"/>
</dbReference>
<accession>A0ABR2IPK0</accession>